<keyword evidence="2" id="KW-1185">Reference proteome</keyword>
<organism evidence="1 2">
    <name type="scientific">Actinomadura citrea</name>
    <dbReference type="NCBI Taxonomy" id="46158"/>
    <lineage>
        <taxon>Bacteria</taxon>
        <taxon>Bacillati</taxon>
        <taxon>Actinomycetota</taxon>
        <taxon>Actinomycetes</taxon>
        <taxon>Streptosporangiales</taxon>
        <taxon>Thermomonosporaceae</taxon>
        <taxon>Actinomadura</taxon>
    </lineage>
</organism>
<name>A0A7Y9GBK5_9ACTN</name>
<comment type="caution">
    <text evidence="1">The sequence shown here is derived from an EMBL/GenBank/DDBJ whole genome shotgun (WGS) entry which is preliminary data.</text>
</comment>
<dbReference type="Proteomes" id="UP000591272">
    <property type="component" value="Unassembled WGS sequence"/>
</dbReference>
<gene>
    <name evidence="1" type="ORF">BJ999_003815</name>
</gene>
<proteinExistence type="predicted"/>
<reference evidence="1 2" key="1">
    <citation type="submission" date="2020-07" db="EMBL/GenBank/DDBJ databases">
        <title>Sequencing the genomes of 1000 actinobacteria strains.</title>
        <authorList>
            <person name="Klenk H.-P."/>
        </authorList>
    </citation>
    <scope>NUCLEOTIDE SEQUENCE [LARGE SCALE GENOMIC DNA]</scope>
    <source>
        <strain evidence="1 2">DSM 43461</strain>
    </source>
</reference>
<evidence type="ECO:0000313" key="1">
    <source>
        <dbReference type="EMBL" id="NYE13519.1"/>
    </source>
</evidence>
<sequence>MLYRKGRIGTETLREVGRELDFEDPVAVRRPPP</sequence>
<dbReference type="AlphaFoldDB" id="A0A7Y9GBK5"/>
<protein>
    <submittedName>
        <fullName evidence="1">Uncharacterized protein</fullName>
    </submittedName>
</protein>
<evidence type="ECO:0000313" key="2">
    <source>
        <dbReference type="Proteomes" id="UP000591272"/>
    </source>
</evidence>
<accession>A0A7Y9GBK5</accession>
<dbReference type="EMBL" id="JACCBT010000001">
    <property type="protein sequence ID" value="NYE13519.1"/>
    <property type="molecule type" value="Genomic_DNA"/>
</dbReference>